<evidence type="ECO:0008006" key="5">
    <source>
        <dbReference type="Google" id="ProtNLM"/>
    </source>
</evidence>
<evidence type="ECO:0000313" key="3">
    <source>
        <dbReference type="EMBL" id="RYO75611.1"/>
    </source>
</evidence>
<comment type="caution">
    <text evidence="3">The sequence shown here is derived from an EMBL/GenBank/DDBJ whole genome shotgun (WGS) entry which is preliminary data.</text>
</comment>
<dbReference type="EMBL" id="QJNS01000700">
    <property type="protein sequence ID" value="RYO75611.1"/>
    <property type="molecule type" value="Genomic_DNA"/>
</dbReference>
<feature type="region of interest" description="Disordered" evidence="2">
    <location>
        <begin position="1"/>
        <end position="261"/>
    </location>
</feature>
<proteinExistence type="predicted"/>
<organism evidence="3 4">
    <name type="scientific">Monosporascus cannonballus</name>
    <dbReference type="NCBI Taxonomy" id="155416"/>
    <lineage>
        <taxon>Eukaryota</taxon>
        <taxon>Fungi</taxon>
        <taxon>Dikarya</taxon>
        <taxon>Ascomycota</taxon>
        <taxon>Pezizomycotina</taxon>
        <taxon>Sordariomycetes</taxon>
        <taxon>Xylariomycetidae</taxon>
        <taxon>Xylariales</taxon>
        <taxon>Xylariales incertae sedis</taxon>
        <taxon>Monosporascus</taxon>
    </lineage>
</organism>
<feature type="compositionally biased region" description="Low complexity" evidence="2">
    <location>
        <begin position="192"/>
        <end position="219"/>
    </location>
</feature>
<dbReference type="Proteomes" id="UP000294003">
    <property type="component" value="Unassembled WGS sequence"/>
</dbReference>
<evidence type="ECO:0000256" key="1">
    <source>
        <dbReference type="SAM" id="Coils"/>
    </source>
</evidence>
<reference evidence="3 4" key="1">
    <citation type="submission" date="2018-06" db="EMBL/GenBank/DDBJ databases">
        <title>Complete Genomes of Monosporascus.</title>
        <authorList>
            <person name="Robinson A.J."/>
            <person name="Natvig D.O."/>
        </authorList>
    </citation>
    <scope>NUCLEOTIDE SEQUENCE [LARGE SCALE GENOMIC DNA]</scope>
    <source>
        <strain evidence="3 4">CBS 609.92</strain>
    </source>
</reference>
<gene>
    <name evidence="3" type="ORF">DL762_009931</name>
</gene>
<name>A0ABY0GSU8_9PEZI</name>
<dbReference type="PANTHER" id="PTHR13621:SF2">
    <property type="entry name" value="PROLINE-RICH PROTEIN PRCC"/>
    <property type="match status" value="1"/>
</dbReference>
<accession>A0ABY0GSU8</accession>
<dbReference type="Pfam" id="PF10253">
    <property type="entry name" value="PRCC"/>
    <property type="match status" value="1"/>
</dbReference>
<dbReference type="InterPro" id="IPR018800">
    <property type="entry name" value="PRCC"/>
</dbReference>
<evidence type="ECO:0000313" key="4">
    <source>
        <dbReference type="Proteomes" id="UP000294003"/>
    </source>
</evidence>
<feature type="coiled-coil region" evidence="1">
    <location>
        <begin position="366"/>
        <end position="400"/>
    </location>
</feature>
<evidence type="ECO:0000256" key="2">
    <source>
        <dbReference type="SAM" id="MobiDB-lite"/>
    </source>
</evidence>
<keyword evidence="4" id="KW-1185">Reference proteome</keyword>
<keyword evidence="1" id="KW-0175">Coiled coil</keyword>
<dbReference type="PANTHER" id="PTHR13621">
    <property type="entry name" value="PROLINE-RICH PROTEIN PRCC"/>
    <property type="match status" value="1"/>
</dbReference>
<feature type="compositionally biased region" description="Low complexity" evidence="2">
    <location>
        <begin position="147"/>
        <end position="157"/>
    </location>
</feature>
<sequence>MGLVDYSDSDSESETPAQPPPKAAPAPGAKKPFQKVVDRSKTGKILVNLPQTSGRDESETTDGGDQPPAKRQRTGGGGGGAFSNFNSFLPPPKNTGKPAVASSSGKSAPRPGINLKTGAAPGFSRESDGDGYDEMGARVGNADPAESSRSSQQQQPSIPEGQKPAEEVKLVGKPMMFKPLSVSRKPAKKNATKAATGWKPNSTASTPSSATTTETLASEAKTKEEALKKKASLFSLSDEPEDAAEVESTAPNANYEPMFTSGDDISTEAAFAQYDAQYANSADSQVASTITGHGQSDSLDAIASEMNLSAAARRELFGRRGAPSLATSATKVVNFNTDLEYAHNEELRASGEQQTYNPVRAIAPGKHNLRQLVNNVHSQREALEESFAKAKSNKNEAGAKYGWR</sequence>
<protein>
    <recommendedName>
        <fullName evidence="5">Mitotic checkpoint regulator, MAD2B-interacting-domain-containing protein</fullName>
    </recommendedName>
</protein>